<keyword evidence="5 7" id="KW-0808">Transferase</keyword>
<keyword evidence="10" id="KW-1185">Reference proteome</keyword>
<dbReference type="Gene3D" id="3.40.50.11660">
    <property type="entry name" value="Glycosyl transferase family 10, C-terminal domain"/>
    <property type="match status" value="1"/>
</dbReference>
<dbReference type="EMBL" id="JAIWYP010000001">
    <property type="protein sequence ID" value="KAH3890169.1"/>
    <property type="molecule type" value="Genomic_DNA"/>
</dbReference>
<name>A0A9D4NAD9_DREPO</name>
<feature type="domain" description="Fucosyltransferase C-terminal" evidence="8">
    <location>
        <begin position="8"/>
        <end position="117"/>
    </location>
</feature>
<dbReference type="InterPro" id="IPR001503">
    <property type="entry name" value="Glyco_trans_10"/>
</dbReference>
<evidence type="ECO:0000256" key="2">
    <source>
        <dbReference type="ARBA" id="ARBA00004922"/>
    </source>
</evidence>
<evidence type="ECO:0000313" key="10">
    <source>
        <dbReference type="Proteomes" id="UP000828390"/>
    </source>
</evidence>
<comment type="subcellular location">
    <subcellularLocation>
        <location evidence="1">Golgi apparatus membrane</location>
        <topology evidence="1">Single-pass type II membrane protein</topology>
    </subcellularLocation>
    <subcellularLocation>
        <location evidence="7">Golgi apparatus</location>
        <location evidence="7">Golgi stack membrane</location>
        <topology evidence="7">Single-pass type II membrane protein</topology>
    </subcellularLocation>
</comment>
<comment type="caution">
    <text evidence="9">The sequence shown here is derived from an EMBL/GenBank/DDBJ whole genome shotgun (WGS) entry which is preliminary data.</text>
</comment>
<evidence type="ECO:0000256" key="5">
    <source>
        <dbReference type="ARBA" id="ARBA00022679"/>
    </source>
</evidence>
<dbReference type="AlphaFoldDB" id="A0A9D4NAD9"/>
<dbReference type="PANTHER" id="PTHR48438:SF1">
    <property type="entry name" value="ALPHA-(1,3)-FUCOSYLTRANSFERASE C-RELATED"/>
    <property type="match status" value="1"/>
</dbReference>
<dbReference type="PANTHER" id="PTHR48438">
    <property type="entry name" value="ALPHA-(1,3)-FUCOSYLTRANSFERASE C-RELATED"/>
    <property type="match status" value="1"/>
</dbReference>
<gene>
    <name evidence="9" type="ORF">DPMN_014241</name>
</gene>
<accession>A0A9D4NAD9</accession>
<dbReference type="Proteomes" id="UP000828390">
    <property type="component" value="Unassembled WGS sequence"/>
</dbReference>
<reference evidence="9" key="1">
    <citation type="journal article" date="2019" name="bioRxiv">
        <title>The Genome of the Zebra Mussel, Dreissena polymorpha: A Resource for Invasive Species Research.</title>
        <authorList>
            <person name="McCartney M.A."/>
            <person name="Auch B."/>
            <person name="Kono T."/>
            <person name="Mallez S."/>
            <person name="Zhang Y."/>
            <person name="Obille A."/>
            <person name="Becker A."/>
            <person name="Abrahante J.E."/>
            <person name="Garbe J."/>
            <person name="Badalamenti J.P."/>
            <person name="Herman A."/>
            <person name="Mangelson H."/>
            <person name="Liachko I."/>
            <person name="Sullivan S."/>
            <person name="Sone E.D."/>
            <person name="Koren S."/>
            <person name="Silverstein K.A.T."/>
            <person name="Beckman K.B."/>
            <person name="Gohl D.M."/>
        </authorList>
    </citation>
    <scope>NUCLEOTIDE SEQUENCE</scope>
    <source>
        <strain evidence="9">Duluth1</strain>
        <tissue evidence="9">Whole animal</tissue>
    </source>
</reference>
<reference evidence="9" key="2">
    <citation type="submission" date="2020-11" db="EMBL/GenBank/DDBJ databases">
        <authorList>
            <person name="McCartney M.A."/>
            <person name="Auch B."/>
            <person name="Kono T."/>
            <person name="Mallez S."/>
            <person name="Becker A."/>
            <person name="Gohl D.M."/>
            <person name="Silverstein K.A.T."/>
            <person name="Koren S."/>
            <person name="Bechman K.B."/>
            <person name="Herman A."/>
            <person name="Abrahante J.E."/>
            <person name="Garbe J."/>
        </authorList>
    </citation>
    <scope>NUCLEOTIDE SEQUENCE</scope>
    <source>
        <strain evidence="9">Duluth1</strain>
        <tissue evidence="9">Whole animal</tissue>
    </source>
</reference>
<keyword evidence="6 7" id="KW-0333">Golgi apparatus</keyword>
<dbReference type="InterPro" id="IPR038577">
    <property type="entry name" value="GT10-like_C_sf"/>
</dbReference>
<dbReference type="SUPFAM" id="SSF53756">
    <property type="entry name" value="UDP-Glycosyltransferase/glycogen phosphorylase"/>
    <property type="match status" value="1"/>
</dbReference>
<dbReference type="GO" id="GO:0032580">
    <property type="term" value="C:Golgi cisterna membrane"/>
    <property type="evidence" value="ECO:0007669"/>
    <property type="project" value="UniProtKB-SubCell"/>
</dbReference>
<evidence type="ECO:0000256" key="7">
    <source>
        <dbReference type="RuleBase" id="RU003832"/>
    </source>
</evidence>
<dbReference type="Pfam" id="PF00852">
    <property type="entry name" value="Glyco_transf_10"/>
    <property type="match status" value="1"/>
</dbReference>
<evidence type="ECO:0000256" key="1">
    <source>
        <dbReference type="ARBA" id="ARBA00004323"/>
    </source>
</evidence>
<evidence type="ECO:0000256" key="6">
    <source>
        <dbReference type="ARBA" id="ARBA00023034"/>
    </source>
</evidence>
<dbReference type="GO" id="GO:0000139">
    <property type="term" value="C:Golgi membrane"/>
    <property type="evidence" value="ECO:0007669"/>
    <property type="project" value="UniProtKB-SubCell"/>
</dbReference>
<keyword evidence="7" id="KW-0472">Membrane</keyword>
<comment type="pathway">
    <text evidence="2">Protein modification; protein glycosylation.</text>
</comment>
<proteinExistence type="inferred from homology"/>
<keyword evidence="7" id="KW-0812">Transmembrane</keyword>
<evidence type="ECO:0000256" key="4">
    <source>
        <dbReference type="ARBA" id="ARBA00022676"/>
    </source>
</evidence>
<organism evidence="9 10">
    <name type="scientific">Dreissena polymorpha</name>
    <name type="common">Zebra mussel</name>
    <name type="synonym">Mytilus polymorpha</name>
    <dbReference type="NCBI Taxonomy" id="45954"/>
    <lineage>
        <taxon>Eukaryota</taxon>
        <taxon>Metazoa</taxon>
        <taxon>Spiralia</taxon>
        <taxon>Lophotrochozoa</taxon>
        <taxon>Mollusca</taxon>
        <taxon>Bivalvia</taxon>
        <taxon>Autobranchia</taxon>
        <taxon>Heteroconchia</taxon>
        <taxon>Euheterodonta</taxon>
        <taxon>Imparidentia</taxon>
        <taxon>Neoheterodontei</taxon>
        <taxon>Myida</taxon>
        <taxon>Dreissenoidea</taxon>
        <taxon>Dreissenidae</taxon>
        <taxon>Dreissena</taxon>
    </lineage>
</organism>
<comment type="similarity">
    <text evidence="3 7">Belongs to the glycosyltransferase 10 family.</text>
</comment>
<protein>
    <recommendedName>
        <fullName evidence="7">Fucosyltransferase</fullName>
        <ecNumber evidence="7">2.4.1.-</ecNumber>
    </recommendedName>
</protein>
<keyword evidence="4 7" id="KW-0328">Glycosyltransferase</keyword>
<evidence type="ECO:0000256" key="3">
    <source>
        <dbReference type="ARBA" id="ARBA00008919"/>
    </source>
</evidence>
<dbReference type="InterPro" id="IPR055270">
    <property type="entry name" value="Glyco_tran_10_C"/>
</dbReference>
<evidence type="ECO:0000313" key="9">
    <source>
        <dbReference type="EMBL" id="KAH3890169.1"/>
    </source>
</evidence>
<evidence type="ECO:0000259" key="8">
    <source>
        <dbReference type="Pfam" id="PF00852"/>
    </source>
</evidence>
<sequence length="132" mass="15446">MNKDKNGTVDIFGVCGKYKPTWEEIVKIITNYKFYIAFEISFCTDYFTEKFFFAFSNDIIPVVRGGANYTKYVTDGTYVNTQDFESSEELVDYLIQLASDENKYTEILRRKDRYQLYAGSQLLKVYVVFAKS</sequence>
<dbReference type="GO" id="GO:0008417">
    <property type="term" value="F:fucosyltransferase activity"/>
    <property type="evidence" value="ECO:0007669"/>
    <property type="project" value="InterPro"/>
</dbReference>
<dbReference type="EC" id="2.4.1.-" evidence="7"/>